<sequence>MHVNMKLLTRREKIHYPRPAKELICRVVPLGCFSLSLSASFSIFDMETSCSFSARSTSPLDSPTWLLAGPLCSPASCQLIRQLLFFPDRLHVQIIYHSQLRRRNLAKASPSQALNDLTVLELHL</sequence>
<dbReference type="AlphaFoldDB" id="A0A6A2Z8Q3"/>
<gene>
    <name evidence="1" type="ORF">F3Y22_tig00110988pilonHSYRG00175</name>
</gene>
<keyword evidence="2" id="KW-1185">Reference proteome</keyword>
<comment type="caution">
    <text evidence="1">The sequence shown here is derived from an EMBL/GenBank/DDBJ whole genome shotgun (WGS) entry which is preliminary data.</text>
</comment>
<accession>A0A6A2Z8Q3</accession>
<evidence type="ECO:0000313" key="2">
    <source>
        <dbReference type="Proteomes" id="UP000436088"/>
    </source>
</evidence>
<dbReference type="Proteomes" id="UP000436088">
    <property type="component" value="Unassembled WGS sequence"/>
</dbReference>
<reference evidence="1" key="1">
    <citation type="submission" date="2019-09" db="EMBL/GenBank/DDBJ databases">
        <title>Draft genome information of white flower Hibiscus syriacus.</title>
        <authorList>
            <person name="Kim Y.-M."/>
        </authorList>
    </citation>
    <scope>NUCLEOTIDE SEQUENCE [LARGE SCALE GENOMIC DNA]</scope>
    <source>
        <strain evidence="1">YM2019G1</strain>
    </source>
</reference>
<evidence type="ECO:0000313" key="1">
    <source>
        <dbReference type="EMBL" id="KAE8688258.1"/>
    </source>
</evidence>
<dbReference type="EMBL" id="VEPZ02001191">
    <property type="protein sequence ID" value="KAE8688258.1"/>
    <property type="molecule type" value="Genomic_DNA"/>
</dbReference>
<proteinExistence type="predicted"/>
<name>A0A6A2Z8Q3_HIBSY</name>
<protein>
    <submittedName>
        <fullName evidence="1">Uncharacterized protein</fullName>
    </submittedName>
</protein>
<organism evidence="1 2">
    <name type="scientific">Hibiscus syriacus</name>
    <name type="common">Rose of Sharon</name>
    <dbReference type="NCBI Taxonomy" id="106335"/>
    <lineage>
        <taxon>Eukaryota</taxon>
        <taxon>Viridiplantae</taxon>
        <taxon>Streptophyta</taxon>
        <taxon>Embryophyta</taxon>
        <taxon>Tracheophyta</taxon>
        <taxon>Spermatophyta</taxon>
        <taxon>Magnoliopsida</taxon>
        <taxon>eudicotyledons</taxon>
        <taxon>Gunneridae</taxon>
        <taxon>Pentapetalae</taxon>
        <taxon>rosids</taxon>
        <taxon>malvids</taxon>
        <taxon>Malvales</taxon>
        <taxon>Malvaceae</taxon>
        <taxon>Malvoideae</taxon>
        <taxon>Hibiscus</taxon>
    </lineage>
</organism>